<keyword evidence="2" id="KW-1185">Reference proteome</keyword>
<protein>
    <recommendedName>
        <fullName evidence="3">DDE Tnp4 domain-containing protein</fullName>
    </recommendedName>
</protein>
<reference evidence="1 2" key="1">
    <citation type="submission" date="2019-11" db="EMBL/GenBank/DDBJ databases">
        <title>Whole genome sequence of Oryza granulata.</title>
        <authorList>
            <person name="Li W."/>
        </authorList>
    </citation>
    <scope>NUCLEOTIDE SEQUENCE [LARGE SCALE GENOMIC DNA]</scope>
    <source>
        <strain evidence="2">cv. Menghai</strain>
        <tissue evidence="1">Leaf</tissue>
    </source>
</reference>
<organism evidence="1 2">
    <name type="scientific">Oryza meyeriana var. granulata</name>
    <dbReference type="NCBI Taxonomy" id="110450"/>
    <lineage>
        <taxon>Eukaryota</taxon>
        <taxon>Viridiplantae</taxon>
        <taxon>Streptophyta</taxon>
        <taxon>Embryophyta</taxon>
        <taxon>Tracheophyta</taxon>
        <taxon>Spermatophyta</taxon>
        <taxon>Magnoliopsida</taxon>
        <taxon>Liliopsida</taxon>
        <taxon>Poales</taxon>
        <taxon>Poaceae</taxon>
        <taxon>BOP clade</taxon>
        <taxon>Oryzoideae</taxon>
        <taxon>Oryzeae</taxon>
        <taxon>Oryzinae</taxon>
        <taxon>Oryza</taxon>
        <taxon>Oryza meyeriana</taxon>
    </lineage>
</organism>
<dbReference type="EMBL" id="SPHZ02000004">
    <property type="protein sequence ID" value="KAF0921912.1"/>
    <property type="molecule type" value="Genomic_DNA"/>
</dbReference>
<accession>A0A6G1EBW0</accession>
<name>A0A6G1EBW0_9ORYZ</name>
<dbReference type="AlphaFoldDB" id="A0A6G1EBW0"/>
<comment type="caution">
    <text evidence="1">The sequence shown here is derived from an EMBL/GenBank/DDBJ whole genome shotgun (WGS) entry which is preliminary data.</text>
</comment>
<evidence type="ECO:0008006" key="3">
    <source>
        <dbReference type="Google" id="ProtNLM"/>
    </source>
</evidence>
<proteinExistence type="predicted"/>
<evidence type="ECO:0000313" key="2">
    <source>
        <dbReference type="Proteomes" id="UP000479710"/>
    </source>
</evidence>
<dbReference type="Proteomes" id="UP000479710">
    <property type="component" value="Unassembled WGS sequence"/>
</dbReference>
<evidence type="ECO:0000313" key="1">
    <source>
        <dbReference type="EMBL" id="KAF0921912.1"/>
    </source>
</evidence>
<gene>
    <name evidence="1" type="ORF">E2562_020521</name>
</gene>
<sequence length="111" mass="11885">MRIKEKSCIEAIDGTHIPITTNGKKATPYRNRKRTLSQNRERRGTCCAASVGLGSAVAASYARPRRCLGRSRHQPVPAACVSAAPVAACVSPAPVASCVGRAAFPRRRRNL</sequence>